<evidence type="ECO:0000313" key="16">
    <source>
        <dbReference type="Proteomes" id="UP001228113"/>
    </source>
</evidence>
<dbReference type="CDD" id="cd00156">
    <property type="entry name" value="REC"/>
    <property type="match status" value="1"/>
</dbReference>
<dbReference type="InterPro" id="IPR035965">
    <property type="entry name" value="PAS-like_dom_sf"/>
</dbReference>
<evidence type="ECO:0000256" key="2">
    <source>
        <dbReference type="ARBA" id="ARBA00012438"/>
    </source>
</evidence>
<feature type="modified residue" description="4-aspartylphosphate" evidence="9">
    <location>
        <position position="784"/>
    </location>
</feature>
<dbReference type="SUPFAM" id="SSF47384">
    <property type="entry name" value="Homodimeric domain of signal transducing histidine kinase"/>
    <property type="match status" value="1"/>
</dbReference>
<dbReference type="GO" id="GO:0005524">
    <property type="term" value="F:ATP binding"/>
    <property type="evidence" value="ECO:0007669"/>
    <property type="project" value="UniProtKB-KW"/>
</dbReference>
<dbReference type="SUPFAM" id="SSF52172">
    <property type="entry name" value="CheY-like"/>
    <property type="match status" value="1"/>
</dbReference>
<evidence type="ECO:0000256" key="10">
    <source>
        <dbReference type="SAM" id="Phobius"/>
    </source>
</evidence>
<sequence>MDSVSFEAPAPRPLALPLAAVALLAGGGAAAAAALPRVGGIRIAAALVLGVALAGAAASLDRARRSAAEAAGWRWTAASCLGMALQGVLVLLIPSLGWAAEHKQPLWFSVTAFYQVCGALALATWPWRRRTLGRALQSGLGASIFCSSILVILWSAVDWAALAGQAPFARTVFLTTSLRICLFGGISLYLLSDRPARWRGPLGWYILHAVGGGGFAAVLYAHRFQGQAWAQGPLVFVTVASASMAFLSAWSNVPVEPPPTPRERPALAWNQLPYAAFVLACVQVLAHHLRHPADSGIQALALAGILVPLLWRQVLLDRDLAAALTDLEARVEARTLDLEAAKARLVEEVGERSRAEAAQERHAAHLRTLLNTIPDLVWHKDALGRYRGCNLRFEDLVGRPEGDILGCTDEALLPAGTAEAFRANDLQAVVARGPVTAEETLTFPDGRVVTLETVRTPIMGPGGELLGVLGVGRDIGQRLRLEAERRRLERQVAGSQRLESLGGLAGGIAHDMNNVLGAILMMASAHEEQLPEDSRDRKAFGTIALAAERGGQMVKSLLNFARQAPMERTELDLNTVLKEVAQLLERTTLARVRLDLRLEPGLAPILGDAGTLSHAVMNLCVNAVDAMGGEGTLRLETASLPGGGVEARVTDTGCGMDADVLSRAMDPFFTTKEVGRGTGLGLSMVYGVMRAHQGEVEIRSEPGHGTCVTLRFPPPEAAAAAAAEPPAAAWRPLSLLVVDDDELVRRGLEELLEGLGHACVCTSRGEEALARLEAGGAWDAVLLDLNMPGLGGPATLARMRQARPGLPIVLITGKADRIARELVGEHPGVVLLPKPFNGPVLQRALAAAAG</sequence>
<dbReference type="SMART" id="SM00387">
    <property type="entry name" value="HATPase_c"/>
    <property type="match status" value="1"/>
</dbReference>
<evidence type="ECO:0000256" key="8">
    <source>
        <dbReference type="ARBA" id="ARBA00023012"/>
    </source>
</evidence>
<feature type="transmembrane region" description="Helical" evidence="10">
    <location>
        <begin position="139"/>
        <end position="162"/>
    </location>
</feature>
<dbReference type="InterPro" id="IPR003661">
    <property type="entry name" value="HisK_dim/P_dom"/>
</dbReference>
<proteinExistence type="predicted"/>
<evidence type="ECO:0000259" key="14">
    <source>
        <dbReference type="PROSITE" id="PS50113"/>
    </source>
</evidence>
<dbReference type="Pfam" id="PF00512">
    <property type="entry name" value="HisKA"/>
    <property type="match status" value="1"/>
</dbReference>
<feature type="transmembrane region" description="Helical" evidence="10">
    <location>
        <begin position="168"/>
        <end position="190"/>
    </location>
</feature>
<dbReference type="SMART" id="SM00388">
    <property type="entry name" value="HisKA"/>
    <property type="match status" value="1"/>
</dbReference>
<dbReference type="InterPro" id="IPR005467">
    <property type="entry name" value="His_kinase_dom"/>
</dbReference>
<dbReference type="InterPro" id="IPR004358">
    <property type="entry name" value="Sig_transdc_His_kin-like_C"/>
</dbReference>
<feature type="domain" description="PAS" evidence="13">
    <location>
        <begin position="362"/>
        <end position="433"/>
    </location>
</feature>
<gene>
    <name evidence="15" type="ORF">METESE_21120</name>
</gene>
<evidence type="ECO:0000256" key="7">
    <source>
        <dbReference type="ARBA" id="ARBA00022840"/>
    </source>
</evidence>
<reference evidence="15" key="1">
    <citation type="journal article" date="2023" name="Int. J. Syst. Evol. Microbiol.">
        <title>Mesoterricola silvestris gen. nov., sp. nov., Mesoterricola sediminis sp. nov., Geothrix oryzae sp. nov., Geothrix edaphica sp. nov., Geothrix rubra sp. nov., and Geothrix limicola sp. nov., six novel members of Acidobacteriota isolated from soils.</title>
        <authorList>
            <person name="Itoh H."/>
            <person name="Sugisawa Y."/>
            <person name="Mise K."/>
            <person name="Xu Z."/>
            <person name="Kuniyasu M."/>
            <person name="Ushijima N."/>
            <person name="Kawano K."/>
            <person name="Kobayashi E."/>
            <person name="Shiratori Y."/>
            <person name="Masuda Y."/>
            <person name="Senoo K."/>
        </authorList>
    </citation>
    <scope>NUCLEOTIDE SEQUENCE</scope>
    <source>
        <strain evidence="15">W786</strain>
    </source>
</reference>
<dbReference type="SMART" id="SM00448">
    <property type="entry name" value="REC"/>
    <property type="match status" value="1"/>
</dbReference>
<dbReference type="CDD" id="cd00082">
    <property type="entry name" value="HisKA"/>
    <property type="match status" value="1"/>
</dbReference>
<dbReference type="Pfam" id="PF08448">
    <property type="entry name" value="PAS_4"/>
    <property type="match status" value="1"/>
</dbReference>
<dbReference type="InterPro" id="IPR011006">
    <property type="entry name" value="CheY-like_superfamily"/>
</dbReference>
<keyword evidence="16" id="KW-1185">Reference proteome</keyword>
<dbReference type="KEGG" id="msea:METESE_21120"/>
<dbReference type="EC" id="2.7.13.3" evidence="2"/>
<evidence type="ECO:0000256" key="3">
    <source>
        <dbReference type="ARBA" id="ARBA00022553"/>
    </source>
</evidence>
<dbReference type="Proteomes" id="UP001228113">
    <property type="component" value="Chromosome"/>
</dbReference>
<feature type="domain" description="Response regulatory" evidence="12">
    <location>
        <begin position="734"/>
        <end position="849"/>
    </location>
</feature>
<dbReference type="InterPro" id="IPR013656">
    <property type="entry name" value="PAS_4"/>
</dbReference>
<dbReference type="NCBIfam" id="TIGR00229">
    <property type="entry name" value="sensory_box"/>
    <property type="match status" value="1"/>
</dbReference>
<evidence type="ECO:0000256" key="5">
    <source>
        <dbReference type="ARBA" id="ARBA00022741"/>
    </source>
</evidence>
<accession>A0AA48GT11</accession>
<keyword evidence="10" id="KW-0472">Membrane</keyword>
<dbReference type="InterPro" id="IPR036097">
    <property type="entry name" value="HisK_dim/P_sf"/>
</dbReference>
<keyword evidence="6" id="KW-0418">Kinase</keyword>
<dbReference type="Gene3D" id="3.30.565.10">
    <property type="entry name" value="Histidine kinase-like ATPase, C-terminal domain"/>
    <property type="match status" value="1"/>
</dbReference>
<feature type="transmembrane region" description="Helical" evidence="10">
    <location>
        <begin position="72"/>
        <end position="94"/>
    </location>
</feature>
<dbReference type="PANTHER" id="PTHR43065">
    <property type="entry name" value="SENSOR HISTIDINE KINASE"/>
    <property type="match status" value="1"/>
</dbReference>
<dbReference type="PANTHER" id="PTHR43065:SF46">
    <property type="entry name" value="C4-DICARBOXYLATE TRANSPORT SENSOR PROTEIN DCTB"/>
    <property type="match status" value="1"/>
</dbReference>
<dbReference type="AlphaFoldDB" id="A0AA48GT11"/>
<dbReference type="RefSeq" id="WP_316410125.1">
    <property type="nucleotide sequence ID" value="NZ_AP027081.1"/>
</dbReference>
<protein>
    <recommendedName>
        <fullName evidence="2">histidine kinase</fullName>
        <ecNumber evidence="2">2.7.13.3</ecNumber>
    </recommendedName>
</protein>
<dbReference type="SUPFAM" id="SSF55874">
    <property type="entry name" value="ATPase domain of HSP90 chaperone/DNA topoisomerase II/histidine kinase"/>
    <property type="match status" value="1"/>
</dbReference>
<keyword evidence="8" id="KW-0902">Two-component regulatory system</keyword>
<dbReference type="CDD" id="cd00130">
    <property type="entry name" value="PAS"/>
    <property type="match status" value="1"/>
</dbReference>
<evidence type="ECO:0000259" key="12">
    <source>
        <dbReference type="PROSITE" id="PS50110"/>
    </source>
</evidence>
<feature type="domain" description="Histidine kinase" evidence="11">
    <location>
        <begin position="507"/>
        <end position="716"/>
    </location>
</feature>
<feature type="transmembrane region" description="Helical" evidence="10">
    <location>
        <begin position="202"/>
        <end position="222"/>
    </location>
</feature>
<dbReference type="Gene3D" id="1.10.287.130">
    <property type="match status" value="1"/>
</dbReference>
<dbReference type="GO" id="GO:0000155">
    <property type="term" value="F:phosphorelay sensor kinase activity"/>
    <property type="evidence" value="ECO:0007669"/>
    <property type="project" value="InterPro"/>
</dbReference>
<keyword evidence="5" id="KW-0547">Nucleotide-binding</keyword>
<dbReference type="PROSITE" id="PS50112">
    <property type="entry name" value="PAS"/>
    <property type="match status" value="1"/>
</dbReference>
<name>A0AA48GT11_9BACT</name>
<evidence type="ECO:0000256" key="6">
    <source>
        <dbReference type="ARBA" id="ARBA00022777"/>
    </source>
</evidence>
<dbReference type="Gene3D" id="3.30.450.20">
    <property type="entry name" value="PAS domain"/>
    <property type="match status" value="1"/>
</dbReference>
<comment type="catalytic activity">
    <reaction evidence="1">
        <text>ATP + protein L-histidine = ADP + protein N-phospho-L-histidine.</text>
        <dbReference type="EC" id="2.7.13.3"/>
    </reaction>
</comment>
<evidence type="ECO:0000256" key="1">
    <source>
        <dbReference type="ARBA" id="ARBA00000085"/>
    </source>
</evidence>
<feature type="transmembrane region" description="Helical" evidence="10">
    <location>
        <begin position="106"/>
        <end position="127"/>
    </location>
</feature>
<evidence type="ECO:0000313" key="15">
    <source>
        <dbReference type="EMBL" id="BDU77154.1"/>
    </source>
</evidence>
<dbReference type="InterPro" id="IPR000014">
    <property type="entry name" value="PAS"/>
</dbReference>
<evidence type="ECO:0000256" key="4">
    <source>
        <dbReference type="ARBA" id="ARBA00022679"/>
    </source>
</evidence>
<evidence type="ECO:0000259" key="11">
    <source>
        <dbReference type="PROSITE" id="PS50109"/>
    </source>
</evidence>
<dbReference type="InterPro" id="IPR001789">
    <property type="entry name" value="Sig_transdc_resp-reg_receiver"/>
</dbReference>
<dbReference type="InterPro" id="IPR003594">
    <property type="entry name" value="HATPase_dom"/>
</dbReference>
<keyword evidence="7" id="KW-0067">ATP-binding</keyword>
<dbReference type="InterPro" id="IPR036890">
    <property type="entry name" value="HATPase_C_sf"/>
</dbReference>
<evidence type="ECO:0000256" key="9">
    <source>
        <dbReference type="PROSITE-ProRule" id="PRU00169"/>
    </source>
</evidence>
<dbReference type="PROSITE" id="PS50110">
    <property type="entry name" value="RESPONSE_REGULATORY"/>
    <property type="match status" value="1"/>
</dbReference>
<dbReference type="PROSITE" id="PS50113">
    <property type="entry name" value="PAC"/>
    <property type="match status" value="1"/>
</dbReference>
<dbReference type="PROSITE" id="PS50109">
    <property type="entry name" value="HIS_KIN"/>
    <property type="match status" value="1"/>
</dbReference>
<feature type="domain" description="PAC" evidence="14">
    <location>
        <begin position="435"/>
        <end position="487"/>
    </location>
</feature>
<dbReference type="Pfam" id="PF02518">
    <property type="entry name" value="HATPase_c"/>
    <property type="match status" value="1"/>
</dbReference>
<keyword evidence="3 9" id="KW-0597">Phosphoprotein</keyword>
<dbReference type="PRINTS" id="PR00344">
    <property type="entry name" value="BCTRLSENSOR"/>
</dbReference>
<keyword evidence="4" id="KW-0808">Transferase</keyword>
<keyword evidence="10" id="KW-0812">Transmembrane</keyword>
<dbReference type="Gene3D" id="3.40.50.2300">
    <property type="match status" value="1"/>
</dbReference>
<feature type="transmembrane region" description="Helical" evidence="10">
    <location>
        <begin position="40"/>
        <end position="60"/>
    </location>
</feature>
<dbReference type="EMBL" id="AP027081">
    <property type="protein sequence ID" value="BDU77154.1"/>
    <property type="molecule type" value="Genomic_DNA"/>
</dbReference>
<dbReference type="Pfam" id="PF00072">
    <property type="entry name" value="Response_reg"/>
    <property type="match status" value="1"/>
</dbReference>
<dbReference type="SUPFAM" id="SSF55785">
    <property type="entry name" value="PYP-like sensor domain (PAS domain)"/>
    <property type="match status" value="1"/>
</dbReference>
<evidence type="ECO:0000259" key="13">
    <source>
        <dbReference type="PROSITE" id="PS50112"/>
    </source>
</evidence>
<keyword evidence="10" id="KW-1133">Transmembrane helix</keyword>
<organism evidence="15 16">
    <name type="scientific">Mesoterricola sediminis</name>
    <dbReference type="NCBI Taxonomy" id="2927980"/>
    <lineage>
        <taxon>Bacteria</taxon>
        <taxon>Pseudomonadati</taxon>
        <taxon>Acidobacteriota</taxon>
        <taxon>Holophagae</taxon>
        <taxon>Holophagales</taxon>
        <taxon>Holophagaceae</taxon>
        <taxon>Mesoterricola</taxon>
    </lineage>
</organism>
<dbReference type="InterPro" id="IPR000700">
    <property type="entry name" value="PAS-assoc_C"/>
</dbReference>